<sequence length="99" mass="11522">MIRLGLRLWSYVREEASHGRKAPIDPFTRESCKPSASRECHWEEWEVVASQEVLGRFGQMQIIRVYVNLLQSWPIGLLFSYPRDGGNKKYASVLAHRMT</sequence>
<evidence type="ECO:0000313" key="1">
    <source>
        <dbReference type="EMBL" id="KAK9126167.1"/>
    </source>
</evidence>
<comment type="caution">
    <text evidence="1">The sequence shown here is derived from an EMBL/GenBank/DDBJ whole genome shotgun (WGS) entry which is preliminary data.</text>
</comment>
<accession>A0AAP0J4H5</accession>
<dbReference type="Proteomes" id="UP001419268">
    <property type="component" value="Unassembled WGS sequence"/>
</dbReference>
<name>A0AAP0J4H5_9MAGN</name>
<gene>
    <name evidence="1" type="ORF">Scep_015013</name>
</gene>
<reference evidence="1 2" key="1">
    <citation type="submission" date="2024-01" db="EMBL/GenBank/DDBJ databases">
        <title>Genome assemblies of Stephania.</title>
        <authorList>
            <person name="Yang L."/>
        </authorList>
    </citation>
    <scope>NUCLEOTIDE SEQUENCE [LARGE SCALE GENOMIC DNA]</scope>
    <source>
        <strain evidence="1">JXDWG</strain>
        <tissue evidence="1">Leaf</tissue>
    </source>
</reference>
<proteinExistence type="predicted"/>
<dbReference type="AlphaFoldDB" id="A0AAP0J4H5"/>
<protein>
    <submittedName>
        <fullName evidence="1">Uncharacterized protein</fullName>
    </submittedName>
</protein>
<dbReference type="EMBL" id="JBBNAG010000006">
    <property type="protein sequence ID" value="KAK9126167.1"/>
    <property type="molecule type" value="Genomic_DNA"/>
</dbReference>
<organism evidence="1 2">
    <name type="scientific">Stephania cephalantha</name>
    <dbReference type="NCBI Taxonomy" id="152367"/>
    <lineage>
        <taxon>Eukaryota</taxon>
        <taxon>Viridiplantae</taxon>
        <taxon>Streptophyta</taxon>
        <taxon>Embryophyta</taxon>
        <taxon>Tracheophyta</taxon>
        <taxon>Spermatophyta</taxon>
        <taxon>Magnoliopsida</taxon>
        <taxon>Ranunculales</taxon>
        <taxon>Menispermaceae</taxon>
        <taxon>Menispermoideae</taxon>
        <taxon>Cissampelideae</taxon>
        <taxon>Stephania</taxon>
    </lineage>
</organism>
<keyword evidence="2" id="KW-1185">Reference proteome</keyword>
<evidence type="ECO:0000313" key="2">
    <source>
        <dbReference type="Proteomes" id="UP001419268"/>
    </source>
</evidence>